<evidence type="ECO:0000256" key="1">
    <source>
        <dbReference type="SAM" id="Phobius"/>
    </source>
</evidence>
<protein>
    <submittedName>
        <fullName evidence="2">Uncharacterized protein</fullName>
    </submittedName>
</protein>
<keyword evidence="2" id="KW-0150">Chloroplast</keyword>
<keyword evidence="1" id="KW-0472">Membrane</keyword>
<gene>
    <name evidence="2" type="primary">orf33</name>
</gene>
<evidence type="ECO:0000313" key="2">
    <source>
        <dbReference type="EMBL" id="ARW67883.1"/>
    </source>
</evidence>
<dbReference type="RefSeq" id="YP_009398697.1">
    <property type="nucleotide sequence ID" value="NC_035293.1"/>
</dbReference>
<keyword evidence="1" id="KW-1133">Transmembrane helix</keyword>
<keyword evidence="2" id="KW-0934">Plastid</keyword>
<proteinExistence type="predicted"/>
<sequence length="33" mass="3966">MKQINFIKELKYTYMGGIFHLTFNVLLICIFII</sequence>
<geneLocation type="chloroplast" evidence="2"/>
<dbReference type="EMBL" id="MF101449">
    <property type="protein sequence ID" value="ARW67883.1"/>
    <property type="molecule type" value="Genomic_DNA"/>
</dbReference>
<accession>A0A1Z1MP67</accession>
<reference evidence="2" key="1">
    <citation type="journal article" date="2017" name="J. Phycol.">
        <title>Analysis of chloroplast genomes and a supermatrix inform reclassification of the Rhodomelaceae (Rhodophyta).</title>
        <authorList>
            <person name="Diaz-Tapia P."/>
            <person name="Maggs C.A."/>
            <person name="West J.A."/>
            <person name="Verbruggen H."/>
        </authorList>
    </citation>
    <scope>NUCLEOTIDE SEQUENCE</scope>
    <source>
        <strain evidence="2">PD1540</strain>
    </source>
</reference>
<keyword evidence="1" id="KW-0812">Transmembrane</keyword>
<dbReference type="GeneID" id="33361269"/>
<feature type="transmembrane region" description="Helical" evidence="1">
    <location>
        <begin position="12"/>
        <end position="32"/>
    </location>
</feature>
<organism evidence="2">
    <name type="scientific">Kuetzingia canaliculata</name>
    <name type="common">Red alga</name>
    <name type="synonym">Rytiphlaea canaliculata</name>
    <dbReference type="NCBI Taxonomy" id="228262"/>
    <lineage>
        <taxon>Eukaryota</taxon>
        <taxon>Rhodophyta</taxon>
        <taxon>Florideophyceae</taxon>
        <taxon>Rhodymeniophycidae</taxon>
        <taxon>Ceramiales</taxon>
        <taxon>Rhodomelaceae</taxon>
        <taxon>Amansieae</taxon>
        <taxon>Kuetzingia</taxon>
    </lineage>
</organism>
<dbReference type="AlphaFoldDB" id="A0A1Z1MP67"/>
<name>A0A1Z1MP67_KUECA</name>